<dbReference type="GO" id="GO:0030420">
    <property type="term" value="P:establishment of competence for transformation"/>
    <property type="evidence" value="ECO:0007669"/>
    <property type="project" value="InterPro"/>
</dbReference>
<keyword evidence="11" id="KW-1185">Reference proteome</keyword>
<dbReference type="InterPro" id="IPR052159">
    <property type="entry name" value="Competence_DNA_uptake"/>
</dbReference>
<evidence type="ECO:0000256" key="3">
    <source>
        <dbReference type="ARBA" id="ARBA00022692"/>
    </source>
</evidence>
<evidence type="ECO:0000256" key="4">
    <source>
        <dbReference type="ARBA" id="ARBA00022989"/>
    </source>
</evidence>
<organism evidence="10 11">
    <name type="scientific">Alkalibaculum sporogenes</name>
    <dbReference type="NCBI Taxonomy" id="2655001"/>
    <lineage>
        <taxon>Bacteria</taxon>
        <taxon>Bacillati</taxon>
        <taxon>Bacillota</taxon>
        <taxon>Clostridia</taxon>
        <taxon>Eubacteriales</taxon>
        <taxon>Eubacteriaceae</taxon>
        <taxon>Alkalibaculum</taxon>
    </lineage>
</organism>
<keyword evidence="3 6" id="KW-0812">Transmembrane</keyword>
<dbReference type="InterPro" id="IPR004797">
    <property type="entry name" value="Competence_ComEC/Rec2"/>
</dbReference>
<feature type="domain" description="DUF4131" evidence="9">
    <location>
        <begin position="25"/>
        <end position="166"/>
    </location>
</feature>
<dbReference type="NCBIfam" id="TIGR00360">
    <property type="entry name" value="ComEC_N-term"/>
    <property type="match status" value="1"/>
</dbReference>
<dbReference type="InterPro" id="IPR004477">
    <property type="entry name" value="ComEC_N"/>
</dbReference>
<reference evidence="10 11" key="1">
    <citation type="submission" date="2019-10" db="EMBL/GenBank/DDBJ databases">
        <title>Alkalibaculum tamaniensis sp.nov., a new alkaliphilic acetogen, isolated on methoxylated aromatics from a mud volcano.</title>
        <authorList>
            <person name="Khomyakova M.A."/>
            <person name="Merkel A.Y."/>
            <person name="Bonch-Osmolovskaya E.A."/>
            <person name="Slobodkin A.I."/>
        </authorList>
    </citation>
    <scope>NUCLEOTIDE SEQUENCE [LARGE SCALE GENOMIC DNA]</scope>
    <source>
        <strain evidence="10 11">M08DMB</strain>
    </source>
</reference>
<feature type="domain" description="Metallo-beta-lactamase" evidence="7">
    <location>
        <begin position="509"/>
        <end position="708"/>
    </location>
</feature>
<dbReference type="CDD" id="cd07731">
    <property type="entry name" value="ComA-like_MBL-fold"/>
    <property type="match status" value="1"/>
</dbReference>
<dbReference type="EMBL" id="WHNX01000003">
    <property type="protein sequence ID" value="MPW24627.1"/>
    <property type="molecule type" value="Genomic_DNA"/>
</dbReference>
<dbReference type="InterPro" id="IPR035681">
    <property type="entry name" value="ComA-like_MBL"/>
</dbReference>
<dbReference type="SUPFAM" id="SSF56281">
    <property type="entry name" value="Metallo-hydrolase/oxidoreductase"/>
    <property type="match status" value="1"/>
</dbReference>
<dbReference type="InterPro" id="IPR025405">
    <property type="entry name" value="DUF4131"/>
</dbReference>
<evidence type="ECO:0000259" key="7">
    <source>
        <dbReference type="Pfam" id="PF00753"/>
    </source>
</evidence>
<evidence type="ECO:0000256" key="6">
    <source>
        <dbReference type="SAM" id="Phobius"/>
    </source>
</evidence>
<feature type="transmembrane region" description="Helical" evidence="6">
    <location>
        <begin position="328"/>
        <end position="344"/>
    </location>
</feature>
<feature type="transmembrane region" description="Helical" evidence="6">
    <location>
        <begin position="258"/>
        <end position="291"/>
    </location>
</feature>
<evidence type="ECO:0000259" key="9">
    <source>
        <dbReference type="Pfam" id="PF13567"/>
    </source>
</evidence>
<dbReference type="Pfam" id="PF03772">
    <property type="entry name" value="Competence"/>
    <property type="match status" value="1"/>
</dbReference>
<protein>
    <submittedName>
        <fullName evidence="10">DNA internalization-related competence protein ComEC/Rec2</fullName>
    </submittedName>
</protein>
<feature type="domain" description="ComEC/Rec2-related protein" evidence="8">
    <location>
        <begin position="207"/>
        <end position="468"/>
    </location>
</feature>
<dbReference type="InterPro" id="IPR001279">
    <property type="entry name" value="Metallo-B-lactamas"/>
</dbReference>
<keyword evidence="2" id="KW-1003">Cell membrane</keyword>
<dbReference type="RefSeq" id="WP_152801295.1">
    <property type="nucleotide sequence ID" value="NZ_WHNX01000003.1"/>
</dbReference>
<feature type="transmembrane region" description="Helical" evidence="6">
    <location>
        <begin position="382"/>
        <end position="406"/>
    </location>
</feature>
<feature type="transmembrane region" description="Helical" evidence="6">
    <location>
        <begin position="356"/>
        <end position="376"/>
    </location>
</feature>
<dbReference type="Gene3D" id="3.60.15.10">
    <property type="entry name" value="Ribonuclease Z/Hydroxyacylglutathione hydrolase-like"/>
    <property type="match status" value="1"/>
</dbReference>
<dbReference type="AlphaFoldDB" id="A0A6A7K5S9"/>
<feature type="transmembrane region" description="Helical" evidence="6">
    <location>
        <begin position="453"/>
        <end position="474"/>
    </location>
</feature>
<proteinExistence type="predicted"/>
<keyword evidence="5 6" id="KW-0472">Membrane</keyword>
<dbReference type="GO" id="GO:0005886">
    <property type="term" value="C:plasma membrane"/>
    <property type="evidence" value="ECO:0007669"/>
    <property type="project" value="UniProtKB-SubCell"/>
</dbReference>
<evidence type="ECO:0000256" key="5">
    <source>
        <dbReference type="ARBA" id="ARBA00023136"/>
    </source>
</evidence>
<dbReference type="Pfam" id="PF00753">
    <property type="entry name" value="Lactamase_B"/>
    <property type="match status" value="1"/>
</dbReference>
<dbReference type="NCBIfam" id="TIGR00361">
    <property type="entry name" value="ComEC_Rec2"/>
    <property type="match status" value="1"/>
</dbReference>
<gene>
    <name evidence="10" type="ORF">GC105_02315</name>
</gene>
<dbReference type="PANTHER" id="PTHR30619">
    <property type="entry name" value="DNA INTERNALIZATION/COMPETENCE PROTEIN COMEC/REC2"/>
    <property type="match status" value="1"/>
</dbReference>
<feature type="transmembrane region" description="Helical" evidence="6">
    <location>
        <begin position="230"/>
        <end position="252"/>
    </location>
</feature>
<dbReference type="Proteomes" id="UP000440004">
    <property type="component" value="Unassembled WGS sequence"/>
</dbReference>
<sequence>MKRLPLFFFISGLLAIISYNIGINLILACVVFAIAFCICKGDSYKLIVIYCSIIFIFIFCRMDNISNITSSFDLNKNEVQYQGRVVSFPIYKENKVQFVMEVKGAKKEKVQGFINNNTHLLTYGDMIEFTAQATIPNSRRNPGGFDYRQYLRTKKIYTVMYINNDSLVIQNNSQNIISKNISALRNKLTDFIDVNFTERENQFLRALIIGEKGNDSEVINNFNKLGISHILSVSGLHVGFIYLFATTICRILKLNKKIQIYIIGISLYTYCFIVGFSDSVIRASLMLFLLLLANITNKKYDTLNVLCFLALCFILHNPYVIYSVGFQLSYSAVLSITVFYPYLNNKISFNTKYLEYFKSIILITISVQIGTIPLVIYHFNNISIFSLITNLLIVPAAGFIVIVFLCVFCVSTLLNISLLPFLVPVKLSINFILSVSENLIKIPYSYSILSPMPFYIVSFYYLLVFICFGYLYHYRLRNRKVIIVVTIINISIVIILSIIPKPLTVTYLDVGQGDSALIQFPSGQNMLIDGGGQYNYSVGDEIIINTLVHKNIRKLDLVVCTHSHDDHKLGILEIIGKVKIDSIIINCLEEEGYTDLISLANEFNIPVYKNNQVKVNISKSILLDFVYPNSNTLYIDENNSSVITKMSYNDISFLFMGDLENKGEKNLIENKKDISSVFLKIGHHGSKTSTGKEFLSTVNPVYGIISVGKDNRYNHPNQEVLELLDNKGVNYFRTDQVGAIEINTNGEKVKIKTYTD</sequence>
<evidence type="ECO:0000313" key="10">
    <source>
        <dbReference type="EMBL" id="MPW24627.1"/>
    </source>
</evidence>
<evidence type="ECO:0000259" key="8">
    <source>
        <dbReference type="Pfam" id="PF03772"/>
    </source>
</evidence>
<dbReference type="PANTHER" id="PTHR30619:SF7">
    <property type="entry name" value="BETA-LACTAMASE DOMAIN PROTEIN"/>
    <property type="match status" value="1"/>
</dbReference>
<evidence type="ECO:0000256" key="1">
    <source>
        <dbReference type="ARBA" id="ARBA00004651"/>
    </source>
</evidence>
<dbReference type="PROSITE" id="PS51257">
    <property type="entry name" value="PROKAR_LIPOPROTEIN"/>
    <property type="match status" value="1"/>
</dbReference>
<comment type="subcellular location">
    <subcellularLocation>
        <location evidence="1">Cell membrane</location>
        <topology evidence="1">Multi-pass membrane protein</topology>
    </subcellularLocation>
</comment>
<accession>A0A6A7K5S9</accession>
<feature type="transmembrane region" description="Helical" evidence="6">
    <location>
        <begin position="481"/>
        <end position="499"/>
    </location>
</feature>
<dbReference type="InterPro" id="IPR036866">
    <property type="entry name" value="RibonucZ/Hydroxyglut_hydro"/>
</dbReference>
<comment type="caution">
    <text evidence="10">The sequence shown here is derived from an EMBL/GenBank/DDBJ whole genome shotgun (WGS) entry which is preliminary data.</text>
</comment>
<keyword evidence="4 6" id="KW-1133">Transmembrane helix</keyword>
<feature type="transmembrane region" description="Helical" evidence="6">
    <location>
        <begin position="43"/>
        <end position="60"/>
    </location>
</feature>
<dbReference type="Pfam" id="PF13567">
    <property type="entry name" value="DUF4131"/>
    <property type="match status" value="1"/>
</dbReference>
<evidence type="ECO:0000256" key="2">
    <source>
        <dbReference type="ARBA" id="ARBA00022475"/>
    </source>
</evidence>
<evidence type="ECO:0000313" key="11">
    <source>
        <dbReference type="Proteomes" id="UP000440004"/>
    </source>
</evidence>
<name>A0A6A7K5S9_9FIRM</name>